<accession>S3EFS7</accession>
<dbReference type="PANTHER" id="PTHR35910">
    <property type="entry name" value="2EXR DOMAIN-CONTAINING PROTEIN"/>
    <property type="match status" value="1"/>
</dbReference>
<evidence type="ECO:0000313" key="3">
    <source>
        <dbReference type="Proteomes" id="UP000016922"/>
    </source>
</evidence>
<dbReference type="InterPro" id="IPR045518">
    <property type="entry name" value="2EXR"/>
</dbReference>
<reference evidence="2 3" key="1">
    <citation type="journal article" date="2013" name="BMC Genomics">
        <title>Genomics-driven discovery of the pneumocandin biosynthetic gene cluster in the fungus Glarea lozoyensis.</title>
        <authorList>
            <person name="Chen L."/>
            <person name="Yue Q."/>
            <person name="Zhang X."/>
            <person name="Xiang M."/>
            <person name="Wang C."/>
            <person name="Li S."/>
            <person name="Che Y."/>
            <person name="Ortiz-Lopez F.J."/>
            <person name="Bills G.F."/>
            <person name="Liu X."/>
            <person name="An Z."/>
        </authorList>
    </citation>
    <scope>NUCLEOTIDE SEQUENCE [LARGE SCALE GENOMIC DNA]</scope>
    <source>
        <strain evidence="3">ATCC 20868 / MF5171</strain>
    </source>
</reference>
<organism evidence="2 3">
    <name type="scientific">Glarea lozoyensis (strain ATCC 20868 / MF5171)</name>
    <dbReference type="NCBI Taxonomy" id="1116229"/>
    <lineage>
        <taxon>Eukaryota</taxon>
        <taxon>Fungi</taxon>
        <taxon>Dikarya</taxon>
        <taxon>Ascomycota</taxon>
        <taxon>Pezizomycotina</taxon>
        <taxon>Leotiomycetes</taxon>
        <taxon>Helotiales</taxon>
        <taxon>Helotiaceae</taxon>
        <taxon>Glarea</taxon>
    </lineage>
</organism>
<dbReference type="EMBL" id="KE145352">
    <property type="protein sequence ID" value="EPE37043.1"/>
    <property type="molecule type" value="Genomic_DNA"/>
</dbReference>
<dbReference type="KEGG" id="glz:GLAREA_09206"/>
<dbReference type="RefSeq" id="XP_008076358.1">
    <property type="nucleotide sequence ID" value="XM_008078167.1"/>
</dbReference>
<dbReference type="AlphaFoldDB" id="S3EFS7"/>
<evidence type="ECO:0000313" key="2">
    <source>
        <dbReference type="EMBL" id="EPE37043.1"/>
    </source>
</evidence>
<name>S3EFS7_GLAL2</name>
<evidence type="ECO:0000259" key="1">
    <source>
        <dbReference type="Pfam" id="PF20150"/>
    </source>
</evidence>
<dbReference type="HOGENOM" id="CLU_973337_0_0_1"/>
<dbReference type="Proteomes" id="UP000016922">
    <property type="component" value="Unassembled WGS sequence"/>
</dbReference>
<dbReference type="OrthoDB" id="3473305at2759"/>
<dbReference type="Pfam" id="PF20150">
    <property type="entry name" value="2EXR"/>
    <property type="match status" value="1"/>
</dbReference>
<gene>
    <name evidence="2" type="ORF">GLAREA_09206</name>
</gene>
<feature type="domain" description="2EXR" evidence="1">
    <location>
        <begin position="44"/>
        <end position="129"/>
    </location>
</feature>
<keyword evidence="3" id="KW-1185">Reference proteome</keyword>
<proteinExistence type="predicted"/>
<sequence>MSSPSLPIHINAAGSIGVTNNTDDTIDEYIVGGYRLAEGDLTTFHYFQKLPTKLRLMIWKITCSNPRVIEVLHGKTKFENNPSNTPVPALLHVCREARAEGLKVYEKLPDCGDLHRYGTTYVNWEVDHILLEDCILDSQTHNPQHSLLHDDFQKCRHLVLGASRMKSFIFPQIGRNYYGIMTTAKKALKTIKIESLTVLMTRPKRTRNLVKRIKVDQRRSHTDPCQGLVLLHMLKEKFPDIEIRVGQLEGEARYRIRTARRTTPPQVRRHQFTKQTRYALRSSDKS</sequence>
<dbReference type="PANTHER" id="PTHR35910:SF1">
    <property type="entry name" value="2EXR DOMAIN-CONTAINING PROTEIN"/>
    <property type="match status" value="1"/>
</dbReference>
<protein>
    <recommendedName>
        <fullName evidence="1">2EXR domain-containing protein</fullName>
    </recommendedName>
</protein>
<dbReference type="GeneID" id="19468254"/>